<keyword evidence="1" id="KW-0472">Membrane</keyword>
<keyword evidence="1" id="KW-0812">Transmembrane</keyword>
<dbReference type="Proteomes" id="UP001595962">
    <property type="component" value="Unassembled WGS sequence"/>
</dbReference>
<feature type="transmembrane region" description="Helical" evidence="1">
    <location>
        <begin position="134"/>
        <end position="152"/>
    </location>
</feature>
<sequence length="185" mass="19637">MTTITNDSLAAAQQDMREGYQCGAPGVLASALVWTMAALVVLNTGASHGVWALLIGGIFIHPLGLLLAKLAGRKATHQKSNPLGPLALENTLWLMFSLPLAYGLSLYRLDWFFPAMLLLIGGRYLTFQTLYGLKLYWACGISLAIAAFVVLATQANAVAGAVAGAVIELLFAALLYKQAQQAQAS</sequence>
<comment type="caution">
    <text evidence="2">The sequence shown here is derived from an EMBL/GenBank/DDBJ whole genome shotgun (WGS) entry which is preliminary data.</text>
</comment>
<evidence type="ECO:0000313" key="3">
    <source>
        <dbReference type="Proteomes" id="UP001595962"/>
    </source>
</evidence>
<dbReference type="InterPro" id="IPR053824">
    <property type="entry name" value="DUF7010"/>
</dbReference>
<feature type="transmembrane region" description="Helical" evidence="1">
    <location>
        <begin position="158"/>
        <end position="176"/>
    </location>
</feature>
<feature type="transmembrane region" description="Helical" evidence="1">
    <location>
        <begin position="83"/>
        <end position="105"/>
    </location>
</feature>
<keyword evidence="1" id="KW-1133">Transmembrane helix</keyword>
<evidence type="ECO:0000313" key="2">
    <source>
        <dbReference type="EMBL" id="MFC4653890.1"/>
    </source>
</evidence>
<protein>
    <submittedName>
        <fullName evidence="2">DUF7010 family protein</fullName>
    </submittedName>
</protein>
<organism evidence="2 3">
    <name type="scientific">Rheinheimera marina</name>
    <dbReference type="NCBI Taxonomy" id="1774958"/>
    <lineage>
        <taxon>Bacteria</taxon>
        <taxon>Pseudomonadati</taxon>
        <taxon>Pseudomonadota</taxon>
        <taxon>Gammaproteobacteria</taxon>
        <taxon>Chromatiales</taxon>
        <taxon>Chromatiaceae</taxon>
        <taxon>Rheinheimera</taxon>
    </lineage>
</organism>
<accession>A0ABV9JJI1</accession>
<evidence type="ECO:0000256" key="1">
    <source>
        <dbReference type="SAM" id="Phobius"/>
    </source>
</evidence>
<dbReference type="Pfam" id="PF22765">
    <property type="entry name" value="DUF7010"/>
    <property type="match status" value="1"/>
</dbReference>
<keyword evidence="3" id="KW-1185">Reference proteome</keyword>
<reference evidence="3" key="1">
    <citation type="journal article" date="2019" name="Int. J. Syst. Evol. Microbiol.">
        <title>The Global Catalogue of Microorganisms (GCM) 10K type strain sequencing project: providing services to taxonomists for standard genome sequencing and annotation.</title>
        <authorList>
            <consortium name="The Broad Institute Genomics Platform"/>
            <consortium name="The Broad Institute Genome Sequencing Center for Infectious Disease"/>
            <person name="Wu L."/>
            <person name="Ma J."/>
        </authorList>
    </citation>
    <scope>NUCLEOTIDE SEQUENCE [LARGE SCALE GENOMIC DNA]</scope>
    <source>
        <strain evidence="3">DT28</strain>
    </source>
</reference>
<dbReference type="EMBL" id="JBHSGB010000002">
    <property type="protein sequence ID" value="MFC4653890.1"/>
    <property type="molecule type" value="Genomic_DNA"/>
</dbReference>
<proteinExistence type="predicted"/>
<dbReference type="RefSeq" id="WP_377331476.1">
    <property type="nucleotide sequence ID" value="NZ_JBHSGB010000002.1"/>
</dbReference>
<feature type="transmembrane region" description="Helical" evidence="1">
    <location>
        <begin position="22"/>
        <end position="42"/>
    </location>
</feature>
<name>A0ABV9JJI1_9GAMM</name>
<gene>
    <name evidence="2" type="ORF">ACFO3I_02505</name>
</gene>
<feature type="transmembrane region" description="Helical" evidence="1">
    <location>
        <begin position="48"/>
        <end position="71"/>
    </location>
</feature>